<gene>
    <name evidence="1" type="ORF">BpHYR1_054452</name>
</gene>
<comment type="caution">
    <text evidence="1">The sequence shown here is derived from an EMBL/GenBank/DDBJ whole genome shotgun (WGS) entry which is preliminary data.</text>
</comment>
<dbReference type="AlphaFoldDB" id="A0A3M7R4D3"/>
<reference evidence="1 2" key="1">
    <citation type="journal article" date="2018" name="Sci. Rep.">
        <title>Genomic signatures of local adaptation to the degree of environmental predictability in rotifers.</title>
        <authorList>
            <person name="Franch-Gras L."/>
            <person name="Hahn C."/>
            <person name="Garcia-Roger E.M."/>
            <person name="Carmona M.J."/>
            <person name="Serra M."/>
            <person name="Gomez A."/>
        </authorList>
    </citation>
    <scope>NUCLEOTIDE SEQUENCE [LARGE SCALE GENOMIC DNA]</scope>
    <source>
        <strain evidence="1">HYR1</strain>
    </source>
</reference>
<dbReference type="EMBL" id="REGN01004307">
    <property type="protein sequence ID" value="RNA18095.1"/>
    <property type="molecule type" value="Genomic_DNA"/>
</dbReference>
<evidence type="ECO:0000313" key="2">
    <source>
        <dbReference type="Proteomes" id="UP000276133"/>
    </source>
</evidence>
<protein>
    <submittedName>
        <fullName evidence="1">Uncharacterized protein</fullName>
    </submittedName>
</protein>
<name>A0A3M7R4D3_BRAPC</name>
<evidence type="ECO:0000313" key="1">
    <source>
        <dbReference type="EMBL" id="RNA18095.1"/>
    </source>
</evidence>
<accession>A0A3M7R4D3</accession>
<dbReference type="Proteomes" id="UP000276133">
    <property type="component" value="Unassembled WGS sequence"/>
</dbReference>
<keyword evidence="2" id="KW-1185">Reference proteome</keyword>
<sequence>MDMLLKLINGLLNLLDFKGQFFHVAIDSKNQLNFFVDGSFKSIPQILNKFTPDLINLRLHFFRNGKKSSFINS</sequence>
<organism evidence="1 2">
    <name type="scientific">Brachionus plicatilis</name>
    <name type="common">Marine rotifer</name>
    <name type="synonym">Brachionus muelleri</name>
    <dbReference type="NCBI Taxonomy" id="10195"/>
    <lineage>
        <taxon>Eukaryota</taxon>
        <taxon>Metazoa</taxon>
        <taxon>Spiralia</taxon>
        <taxon>Gnathifera</taxon>
        <taxon>Rotifera</taxon>
        <taxon>Eurotatoria</taxon>
        <taxon>Monogononta</taxon>
        <taxon>Pseudotrocha</taxon>
        <taxon>Ploima</taxon>
        <taxon>Brachionidae</taxon>
        <taxon>Brachionus</taxon>
    </lineage>
</organism>
<proteinExistence type="predicted"/>